<keyword evidence="1" id="KW-0812">Transmembrane</keyword>
<organism evidence="2 3">
    <name type="scientific">Roseivirga pacifica</name>
    <dbReference type="NCBI Taxonomy" id="1267423"/>
    <lineage>
        <taxon>Bacteria</taxon>
        <taxon>Pseudomonadati</taxon>
        <taxon>Bacteroidota</taxon>
        <taxon>Cytophagia</taxon>
        <taxon>Cytophagales</taxon>
        <taxon>Roseivirgaceae</taxon>
        <taxon>Roseivirga</taxon>
    </lineage>
</organism>
<reference evidence="3" key="1">
    <citation type="submission" date="2016-10" db="EMBL/GenBank/DDBJ databases">
        <authorList>
            <person name="Varghese N."/>
            <person name="Submissions S."/>
        </authorList>
    </citation>
    <scope>NUCLEOTIDE SEQUENCE [LARGE SCALE GENOMIC DNA]</scope>
    <source>
        <strain evidence="3">CGMCC 1.12402</strain>
    </source>
</reference>
<dbReference type="Proteomes" id="UP000199437">
    <property type="component" value="Unassembled WGS sequence"/>
</dbReference>
<keyword evidence="3" id="KW-1185">Reference proteome</keyword>
<keyword evidence="1" id="KW-0472">Membrane</keyword>
<dbReference type="AlphaFoldDB" id="A0A1I0N073"/>
<evidence type="ECO:0000256" key="1">
    <source>
        <dbReference type="SAM" id="Phobius"/>
    </source>
</evidence>
<proteinExistence type="predicted"/>
<feature type="transmembrane region" description="Helical" evidence="1">
    <location>
        <begin position="50"/>
        <end position="71"/>
    </location>
</feature>
<dbReference type="EMBL" id="FOIR01000001">
    <property type="protein sequence ID" value="SEV94215.1"/>
    <property type="molecule type" value="Genomic_DNA"/>
</dbReference>
<dbReference type="GeneID" id="99985561"/>
<accession>A0A1I0N073</accession>
<evidence type="ECO:0000313" key="3">
    <source>
        <dbReference type="Proteomes" id="UP000199437"/>
    </source>
</evidence>
<name>A0A1I0N073_9BACT</name>
<dbReference type="OrthoDB" id="9997761at2"/>
<keyword evidence="1" id="KW-1133">Transmembrane helix</keyword>
<protein>
    <submittedName>
        <fullName evidence="2">Uncharacterized protein</fullName>
    </submittedName>
</protein>
<gene>
    <name evidence="2" type="ORF">SAMN05216290_0823</name>
</gene>
<sequence>MKTVQEIEERIEQLRWKSLPPFKRITGNKEEVFKDKFGTKERKRELKWHLLSSNILLAILAAGMLTSILFVEVNDEILLFLLLSMALVFAQRIEMSQRLNNLNEAKFLKKLLKQLK</sequence>
<dbReference type="STRING" id="1267423.SAMN05216290_0823"/>
<feature type="transmembrane region" description="Helical" evidence="1">
    <location>
        <begin position="77"/>
        <end position="93"/>
    </location>
</feature>
<evidence type="ECO:0000313" key="2">
    <source>
        <dbReference type="EMBL" id="SEV94215.1"/>
    </source>
</evidence>
<dbReference type="RefSeq" id="WP_090257141.1">
    <property type="nucleotide sequence ID" value="NZ_FOIR01000001.1"/>
</dbReference>